<protein>
    <submittedName>
        <fullName evidence="7">Non-functional NADPH-dependent codeinone reductase 2-like</fullName>
    </submittedName>
</protein>
<evidence type="ECO:0000259" key="5">
    <source>
        <dbReference type="Pfam" id="PF00248"/>
    </source>
</evidence>
<dbReference type="OrthoDB" id="416253at2759"/>
<dbReference type="InterPro" id="IPR020471">
    <property type="entry name" value="AKR"/>
</dbReference>
<gene>
    <name evidence="7" type="primary">LOC104602944</name>
</gene>
<dbReference type="PROSITE" id="PS00062">
    <property type="entry name" value="ALDOKETO_REDUCTASE_2"/>
    <property type="match status" value="1"/>
</dbReference>
<dbReference type="AlphaFoldDB" id="A0A1U8ADV3"/>
<dbReference type="STRING" id="4432.A0A1U8ADV3"/>
<keyword evidence="1" id="KW-0560">Oxidoreductase</keyword>
<dbReference type="GO" id="GO:0005829">
    <property type="term" value="C:cytosol"/>
    <property type="evidence" value="ECO:0000318"/>
    <property type="project" value="GO_Central"/>
</dbReference>
<dbReference type="GeneID" id="104602944"/>
<dbReference type="InterPro" id="IPR018170">
    <property type="entry name" value="Aldo/ket_reductase_CS"/>
</dbReference>
<feature type="binding site" evidence="3">
    <location>
        <position position="146"/>
    </location>
    <ligand>
        <name>substrate</name>
    </ligand>
</feature>
<dbReference type="Proteomes" id="UP000189703">
    <property type="component" value="Unplaced"/>
</dbReference>
<dbReference type="InterPro" id="IPR023210">
    <property type="entry name" value="NADP_OxRdtase_dom"/>
</dbReference>
<evidence type="ECO:0000256" key="2">
    <source>
        <dbReference type="PIRSR" id="PIRSR000097-1"/>
    </source>
</evidence>
<dbReference type="KEGG" id="nnu:104602944"/>
<dbReference type="SUPFAM" id="SSF51430">
    <property type="entry name" value="NAD(P)-linked oxidoreductase"/>
    <property type="match status" value="1"/>
</dbReference>
<dbReference type="OMA" id="GPANDIF"/>
<dbReference type="GO" id="GO:0044550">
    <property type="term" value="P:secondary metabolite biosynthetic process"/>
    <property type="evidence" value="ECO:0007669"/>
    <property type="project" value="UniProtKB-ARBA"/>
</dbReference>
<evidence type="ECO:0000313" key="7">
    <source>
        <dbReference type="RefSeq" id="XP_010265124.1"/>
    </source>
</evidence>
<dbReference type="Pfam" id="PF00248">
    <property type="entry name" value="Aldo_ket_red"/>
    <property type="match status" value="1"/>
</dbReference>
<evidence type="ECO:0000256" key="1">
    <source>
        <dbReference type="ARBA" id="ARBA00023002"/>
    </source>
</evidence>
<dbReference type="PANTHER" id="PTHR11732">
    <property type="entry name" value="ALDO/KETO REDUCTASE"/>
    <property type="match status" value="1"/>
</dbReference>
<accession>A0A1U8ADV3</accession>
<dbReference type="InParanoid" id="A0A1U8ADV3"/>
<organism evidence="6 7">
    <name type="scientific">Nelumbo nucifera</name>
    <name type="common">Sacred lotus</name>
    <dbReference type="NCBI Taxonomy" id="4432"/>
    <lineage>
        <taxon>Eukaryota</taxon>
        <taxon>Viridiplantae</taxon>
        <taxon>Streptophyta</taxon>
        <taxon>Embryophyta</taxon>
        <taxon>Tracheophyta</taxon>
        <taxon>Spermatophyta</taxon>
        <taxon>Magnoliopsida</taxon>
        <taxon>Proteales</taxon>
        <taxon>Nelumbonaceae</taxon>
        <taxon>Nelumbo</taxon>
    </lineage>
</organism>
<dbReference type="InterPro" id="IPR036812">
    <property type="entry name" value="NAD(P)_OxRdtase_dom_sf"/>
</dbReference>
<reference evidence="7" key="1">
    <citation type="submission" date="2025-08" db="UniProtKB">
        <authorList>
            <consortium name="RefSeq"/>
        </authorList>
    </citation>
    <scope>IDENTIFICATION</scope>
</reference>
<evidence type="ECO:0000256" key="4">
    <source>
        <dbReference type="PIRSR" id="PIRSR000097-3"/>
    </source>
</evidence>
<feature type="domain" description="NADP-dependent oxidoreductase" evidence="5">
    <location>
        <begin position="48"/>
        <end position="317"/>
    </location>
</feature>
<dbReference type="PRINTS" id="PR00069">
    <property type="entry name" value="ALDKETRDTASE"/>
</dbReference>
<proteinExistence type="predicted"/>
<dbReference type="Gene3D" id="3.20.20.100">
    <property type="entry name" value="NADP-dependent oxidoreductase domain"/>
    <property type="match status" value="1"/>
</dbReference>
<sequence length="346" mass="38763">MGGGTMNGGDVHANTNTEASLKRSEVVIGRCGVPEVTLNSGHKMPMLATGTASFPFPPIEDLKKAILDAMEVGYRHFDSAALYQSEEGLGVAVAAALEKGLIKSRDELFITTKLWCNNTQPDRVLPAIQESLRKLKLDYVDLYLIHFPVRLKEDILDMTCKKDEIFPLDIKSVWEAMEEVHKLGLAKSIGVSNFTCKKLTDLLAHAKIPPAVNQVEMHPVWQQKKLRDFCKEKGIHVSAYSPLGAKEWGFDVVLGNELLNEIAQAKGKSVAQIALRWGHEQGVTLIPKSFNKGRLKQNFEIFDWQLTEEELQKIASIPQKRIATIPEFVFPDGPFKTFEEFWDGEM</sequence>
<dbReference type="PIRSF" id="PIRSF000097">
    <property type="entry name" value="AKR"/>
    <property type="match status" value="1"/>
</dbReference>
<evidence type="ECO:0000256" key="3">
    <source>
        <dbReference type="PIRSR" id="PIRSR000097-2"/>
    </source>
</evidence>
<name>A0A1U8ADV3_NELNU</name>
<keyword evidence="6" id="KW-1185">Reference proteome</keyword>
<feature type="site" description="Lowers pKa of active site Tyr" evidence="4">
    <location>
        <position position="113"/>
    </location>
</feature>
<dbReference type="CDD" id="cd19124">
    <property type="entry name" value="AKR_AKR4A_4B"/>
    <property type="match status" value="1"/>
</dbReference>
<feature type="active site" description="Proton donor" evidence="2">
    <location>
        <position position="83"/>
    </location>
</feature>
<dbReference type="InterPro" id="IPR044497">
    <property type="entry name" value="AKR4A/B"/>
</dbReference>
<dbReference type="RefSeq" id="XP_010265124.1">
    <property type="nucleotide sequence ID" value="XM_010266822.2"/>
</dbReference>
<dbReference type="eggNOG" id="KOG1577">
    <property type="taxonomic scope" value="Eukaryota"/>
</dbReference>
<evidence type="ECO:0000313" key="6">
    <source>
        <dbReference type="Proteomes" id="UP000189703"/>
    </source>
</evidence>
<dbReference type="GO" id="GO:0004032">
    <property type="term" value="F:aldose reductase (NADPH) activity"/>
    <property type="evidence" value="ECO:0000318"/>
    <property type="project" value="GO_Central"/>
</dbReference>
<dbReference type="PROSITE" id="PS00063">
    <property type="entry name" value="ALDOKETO_REDUCTASE_3"/>
    <property type="match status" value="1"/>
</dbReference>
<dbReference type="PROSITE" id="PS00798">
    <property type="entry name" value="ALDOKETO_REDUCTASE_1"/>
    <property type="match status" value="1"/>
</dbReference>
<dbReference type="FunFam" id="3.20.20.100:FF:000014">
    <property type="entry name" value="NAD(P)-linked oxidoreductase superfamily protein"/>
    <property type="match status" value="1"/>
</dbReference>